<reference evidence="8 9" key="1">
    <citation type="submission" date="2024-09" db="EMBL/GenBank/DDBJ databases">
        <authorList>
            <person name="Sun Q."/>
            <person name="Mori K."/>
        </authorList>
    </citation>
    <scope>NUCLEOTIDE SEQUENCE [LARGE SCALE GENOMIC DNA]</scope>
    <source>
        <strain evidence="8 9">JCM 3324</strain>
    </source>
</reference>
<keyword evidence="1" id="KW-0229">DNA integration</keyword>
<evidence type="ECO:0000256" key="5">
    <source>
        <dbReference type="SAM" id="MobiDB-lite"/>
    </source>
</evidence>
<dbReference type="InterPro" id="IPR010998">
    <property type="entry name" value="Integrase_recombinase_N"/>
</dbReference>
<keyword evidence="2 4" id="KW-0238">DNA-binding</keyword>
<dbReference type="PROSITE" id="PS51900">
    <property type="entry name" value="CB"/>
    <property type="match status" value="1"/>
</dbReference>
<dbReference type="Pfam" id="PF14659">
    <property type="entry name" value="Phage_int_SAM_3"/>
    <property type="match status" value="1"/>
</dbReference>
<proteinExistence type="predicted"/>
<feature type="domain" description="Tyr recombinase" evidence="6">
    <location>
        <begin position="219"/>
        <end position="416"/>
    </location>
</feature>
<dbReference type="InterPro" id="IPR004107">
    <property type="entry name" value="Integrase_SAM-like_N"/>
</dbReference>
<dbReference type="Proteomes" id="UP001589568">
    <property type="component" value="Unassembled WGS sequence"/>
</dbReference>
<comment type="caution">
    <text evidence="8">The sequence shown here is derived from an EMBL/GenBank/DDBJ whole genome shotgun (WGS) entry which is preliminary data.</text>
</comment>
<evidence type="ECO:0000256" key="4">
    <source>
        <dbReference type="PROSITE-ProRule" id="PRU01248"/>
    </source>
</evidence>
<dbReference type="Gene3D" id="1.10.443.10">
    <property type="entry name" value="Intergrase catalytic core"/>
    <property type="match status" value="1"/>
</dbReference>
<keyword evidence="3" id="KW-0233">DNA recombination</keyword>
<dbReference type="CDD" id="cd01189">
    <property type="entry name" value="INT_ICEBs1_C_like"/>
    <property type="match status" value="1"/>
</dbReference>
<dbReference type="InterPro" id="IPR044068">
    <property type="entry name" value="CB"/>
</dbReference>
<dbReference type="RefSeq" id="WP_379485024.1">
    <property type="nucleotide sequence ID" value="NZ_JBHMCF010000047.1"/>
</dbReference>
<evidence type="ECO:0000259" key="6">
    <source>
        <dbReference type="PROSITE" id="PS51898"/>
    </source>
</evidence>
<gene>
    <name evidence="8" type="ORF">ACFFR3_43215</name>
</gene>
<evidence type="ECO:0000259" key="7">
    <source>
        <dbReference type="PROSITE" id="PS51900"/>
    </source>
</evidence>
<evidence type="ECO:0000256" key="3">
    <source>
        <dbReference type="ARBA" id="ARBA00023172"/>
    </source>
</evidence>
<evidence type="ECO:0000313" key="8">
    <source>
        <dbReference type="EMBL" id="MFB9476348.1"/>
    </source>
</evidence>
<dbReference type="SUPFAM" id="SSF56349">
    <property type="entry name" value="DNA breaking-rejoining enzymes"/>
    <property type="match status" value="1"/>
</dbReference>
<dbReference type="Pfam" id="PF00589">
    <property type="entry name" value="Phage_integrase"/>
    <property type="match status" value="1"/>
</dbReference>
<name>A0ABV5P1C2_9ACTN</name>
<organism evidence="8 9">
    <name type="scientific">Nonomuraea salmonea</name>
    <dbReference type="NCBI Taxonomy" id="46181"/>
    <lineage>
        <taxon>Bacteria</taxon>
        <taxon>Bacillati</taxon>
        <taxon>Actinomycetota</taxon>
        <taxon>Actinomycetes</taxon>
        <taxon>Streptosporangiales</taxon>
        <taxon>Streptosporangiaceae</taxon>
        <taxon>Nonomuraea</taxon>
    </lineage>
</organism>
<protein>
    <submittedName>
        <fullName evidence="8">Tyrosine-type recombinase/integrase</fullName>
    </submittedName>
</protein>
<sequence length="423" mass="48247">MTRTMLGTPEENPKRRTGRRIRKRSNGEGSIWPRKDGRYGYAAFVQTTAGTTKRVQDSARTQEDARKKLTELLRQADEGIPVSSENWTLADFLTYLLKNIVSQERRPKTYQGYESVVRLHLVPGLGKKRLGKLNAQDVRLFINRVRSECQCCRNGWDASREKPVCCALKGGQCCDSRLSTRMVQFIHAFLRNALECAVREEIIARNVAKLVKVPVPKYKVNRGLTAPQARAVLKAARDHRLYALYVLALCLGLRRGELLGLRWTDVDLEVDKLEVVQSLQRVAGRLQFVRPKTSGSERTVPLPPICVEALKEHRKKQFVERSDRWEEWKEHGLVFPSRCGTPMEPDNIRRSWGAIRKSTGLGDMRFHDLRHTCVTLLLNLGVPPQVVRDIVGHSDIEVTMTIYAHVSLDDKRNALHKLGNTLR</sequence>
<dbReference type="PANTHER" id="PTHR30349:SF91">
    <property type="entry name" value="INTA PROTEIN"/>
    <property type="match status" value="1"/>
</dbReference>
<keyword evidence="9" id="KW-1185">Reference proteome</keyword>
<dbReference type="InterPro" id="IPR050090">
    <property type="entry name" value="Tyrosine_recombinase_XerCD"/>
</dbReference>
<dbReference type="EMBL" id="JBHMCF010000047">
    <property type="protein sequence ID" value="MFB9476348.1"/>
    <property type="molecule type" value="Genomic_DNA"/>
</dbReference>
<feature type="region of interest" description="Disordered" evidence="5">
    <location>
        <begin position="1"/>
        <end position="34"/>
    </location>
</feature>
<dbReference type="InterPro" id="IPR013762">
    <property type="entry name" value="Integrase-like_cat_sf"/>
</dbReference>
<dbReference type="InterPro" id="IPR002104">
    <property type="entry name" value="Integrase_catalytic"/>
</dbReference>
<evidence type="ECO:0000313" key="9">
    <source>
        <dbReference type="Proteomes" id="UP001589568"/>
    </source>
</evidence>
<evidence type="ECO:0000256" key="1">
    <source>
        <dbReference type="ARBA" id="ARBA00022908"/>
    </source>
</evidence>
<dbReference type="PANTHER" id="PTHR30349">
    <property type="entry name" value="PHAGE INTEGRASE-RELATED"/>
    <property type="match status" value="1"/>
</dbReference>
<feature type="domain" description="Core-binding (CB)" evidence="7">
    <location>
        <begin position="83"/>
        <end position="198"/>
    </location>
</feature>
<dbReference type="Gene3D" id="1.10.150.130">
    <property type="match status" value="1"/>
</dbReference>
<accession>A0ABV5P1C2</accession>
<dbReference type="PROSITE" id="PS51898">
    <property type="entry name" value="TYR_RECOMBINASE"/>
    <property type="match status" value="1"/>
</dbReference>
<dbReference type="InterPro" id="IPR011010">
    <property type="entry name" value="DNA_brk_join_enz"/>
</dbReference>
<evidence type="ECO:0000256" key="2">
    <source>
        <dbReference type="ARBA" id="ARBA00023125"/>
    </source>
</evidence>
<feature type="compositionally biased region" description="Basic residues" evidence="5">
    <location>
        <begin position="15"/>
        <end position="24"/>
    </location>
</feature>